<comment type="caution">
    <text evidence="2">The sequence shown here is derived from an EMBL/GenBank/DDBJ whole genome shotgun (WGS) entry which is preliminary data.</text>
</comment>
<dbReference type="PRINTS" id="PR02062">
    <property type="entry name" value="CENTROSOME78"/>
</dbReference>
<dbReference type="Proteomes" id="UP000215335">
    <property type="component" value="Unassembled WGS sequence"/>
</dbReference>
<dbReference type="PANTHER" id="PTHR24110">
    <property type="entry name" value="CENTROSOMAL PROTEIN OF 78 KDA"/>
    <property type="match status" value="1"/>
</dbReference>
<dbReference type="PANTHER" id="PTHR24110:SF3">
    <property type="entry name" value="CENTROSOMAL PROTEIN OF 78 KDA"/>
    <property type="match status" value="1"/>
</dbReference>
<reference evidence="2 3" key="1">
    <citation type="journal article" date="2017" name="Curr. Biol.">
        <title>The Evolution of Venom by Co-option of Single-Copy Genes.</title>
        <authorList>
            <person name="Martinson E.O."/>
            <person name="Mrinalini"/>
            <person name="Kelkar Y.D."/>
            <person name="Chang C.H."/>
            <person name="Werren J.H."/>
        </authorList>
    </citation>
    <scope>NUCLEOTIDE SEQUENCE [LARGE SCALE GENOMIC DNA]</scope>
    <source>
        <strain evidence="2 3">Alberta</strain>
        <tissue evidence="2">Whole body</tissue>
    </source>
</reference>
<feature type="region of interest" description="Disordered" evidence="1">
    <location>
        <begin position="377"/>
        <end position="429"/>
    </location>
</feature>
<dbReference type="GO" id="GO:0036064">
    <property type="term" value="C:ciliary basal body"/>
    <property type="evidence" value="ECO:0007669"/>
    <property type="project" value="TreeGrafter"/>
</dbReference>
<evidence type="ECO:0000256" key="1">
    <source>
        <dbReference type="SAM" id="MobiDB-lite"/>
    </source>
</evidence>
<dbReference type="AlphaFoldDB" id="A0A232EM04"/>
<protein>
    <recommendedName>
        <fullName evidence="4">Centrosomal protein of 78 kDa</fullName>
    </recommendedName>
</protein>
<name>A0A232EM04_9HYME</name>
<dbReference type="EMBL" id="NNAY01003455">
    <property type="protein sequence ID" value="OXU19389.1"/>
    <property type="molecule type" value="Genomic_DNA"/>
</dbReference>
<dbReference type="InterPro" id="IPR001611">
    <property type="entry name" value="Leu-rich_rpt"/>
</dbReference>
<feature type="compositionally biased region" description="Basic and acidic residues" evidence="1">
    <location>
        <begin position="403"/>
        <end position="418"/>
    </location>
</feature>
<feature type="region of interest" description="Disordered" evidence="1">
    <location>
        <begin position="444"/>
        <end position="475"/>
    </location>
</feature>
<dbReference type="SUPFAM" id="SSF52047">
    <property type="entry name" value="RNI-like"/>
    <property type="match status" value="1"/>
</dbReference>
<dbReference type="Pfam" id="PF13516">
    <property type="entry name" value="LRR_6"/>
    <property type="match status" value="1"/>
</dbReference>
<dbReference type="Gene3D" id="3.80.10.10">
    <property type="entry name" value="Ribonuclease Inhibitor"/>
    <property type="match status" value="2"/>
</dbReference>
<dbReference type="GO" id="GO:0005813">
    <property type="term" value="C:centrosome"/>
    <property type="evidence" value="ECO:0007669"/>
    <property type="project" value="TreeGrafter"/>
</dbReference>
<dbReference type="STRING" id="543379.A0A232EM04"/>
<gene>
    <name evidence="2" type="ORF">TSAR_014794</name>
</gene>
<evidence type="ECO:0000313" key="3">
    <source>
        <dbReference type="Proteomes" id="UP000215335"/>
    </source>
</evidence>
<feature type="region of interest" description="Disordered" evidence="1">
    <location>
        <begin position="331"/>
        <end position="364"/>
    </location>
</feature>
<accession>A0A232EM04</accession>
<dbReference type="InterPro" id="IPR026212">
    <property type="entry name" value="Cep78"/>
</dbReference>
<dbReference type="GO" id="GO:0044782">
    <property type="term" value="P:cilium organization"/>
    <property type="evidence" value="ECO:0007669"/>
    <property type="project" value="TreeGrafter"/>
</dbReference>
<organism evidence="2 3">
    <name type="scientific">Trichomalopsis sarcophagae</name>
    <dbReference type="NCBI Taxonomy" id="543379"/>
    <lineage>
        <taxon>Eukaryota</taxon>
        <taxon>Metazoa</taxon>
        <taxon>Ecdysozoa</taxon>
        <taxon>Arthropoda</taxon>
        <taxon>Hexapoda</taxon>
        <taxon>Insecta</taxon>
        <taxon>Pterygota</taxon>
        <taxon>Neoptera</taxon>
        <taxon>Endopterygota</taxon>
        <taxon>Hymenoptera</taxon>
        <taxon>Apocrita</taxon>
        <taxon>Proctotrupomorpha</taxon>
        <taxon>Chalcidoidea</taxon>
        <taxon>Pteromalidae</taxon>
        <taxon>Pteromalinae</taxon>
        <taxon>Trichomalopsis</taxon>
    </lineage>
</organism>
<keyword evidence="3" id="KW-1185">Reference proteome</keyword>
<evidence type="ECO:0000313" key="2">
    <source>
        <dbReference type="EMBL" id="OXU19389.1"/>
    </source>
</evidence>
<sequence>MAEHSFATRYLELCRQKRLRPLPMICVTLPHSLDFTTDRVKMDDWAPILNSLSFDRTLREALINRMNHVTSFRSISVRSKYQYRKLLDDANSETKARAVGKAPVVLTRFLLEWLSHSLTQCVRNSPALNSLELEGVPVPPDCLAVLCVGLAATKSLRHLSFRRCYIGDAGCEVLCRTLGEVQCIRSLDLSQCELTTTAGPALASALSRQKLALYQDAWKQSLRYREPKLESMPGLRRLTLNGNSRLGNEAVASIIEAIRDSLWFKALDLQQCGLSEETGQSILELLDHNKTLVIVDVRLNPNIQQDTLAEISRRLECNELHSKSEYRWLSLPEQKDSSGAKRVSSAGNLPARKSEPLPRPRSAMVRQVKRLPAPVAYRKQPLLQTPTPQLVKRMKTKPPVPVMERRPRLPMKPPEHARVPQPEPPPKVSLHLDLQSQIQSLSDTTQPDANLPLTSEPTPTSQPQVEEPDSSQLDFESQKLEEIAEQLLESRAECDRFLEEIRRNELIIAEERARREFAEAKLRSLQTDLEEIQQRERDSRGYLLISQKSMEEICLSFGRLLDMLERHPVPDDVIDEENNSLARLDVEAAEDRLTKEDIKRRFALIIRKTKSENLKRGYFVDENTVLSRLQLTARHGRSEGNIRNKNPTAVEPLRRFERNIGDTVETVGLPYQDFREHRYEGIRLSSLKAGDGASSPGERARTLFASIVNGDALLGLSQSHAR</sequence>
<evidence type="ECO:0008006" key="4">
    <source>
        <dbReference type="Google" id="ProtNLM"/>
    </source>
</evidence>
<proteinExistence type="predicted"/>
<dbReference type="InterPro" id="IPR032675">
    <property type="entry name" value="LRR_dom_sf"/>
</dbReference>
<dbReference type="SMART" id="SM00368">
    <property type="entry name" value="LRR_RI"/>
    <property type="match status" value="4"/>
</dbReference>
<dbReference type="OrthoDB" id="78308at2759"/>